<name>A0A839UTL1_9GAMM</name>
<proteinExistence type="predicted"/>
<keyword evidence="1" id="KW-1133">Transmembrane helix</keyword>
<keyword evidence="1" id="KW-0812">Transmembrane</keyword>
<evidence type="ECO:0000313" key="2">
    <source>
        <dbReference type="EMBL" id="MBB3169790.1"/>
    </source>
</evidence>
<reference evidence="2 3" key="1">
    <citation type="submission" date="2020-08" db="EMBL/GenBank/DDBJ databases">
        <title>Genomic Encyclopedia of Type Strains, Phase III (KMG-III): the genomes of soil and plant-associated and newly described type strains.</title>
        <authorList>
            <person name="Whitman W."/>
        </authorList>
    </citation>
    <scope>NUCLEOTIDE SEQUENCE [LARGE SCALE GENOMIC DNA]</scope>
    <source>
        <strain evidence="2 3">CECT 8571</strain>
    </source>
</reference>
<evidence type="ECO:0008006" key="4">
    <source>
        <dbReference type="Google" id="ProtNLM"/>
    </source>
</evidence>
<evidence type="ECO:0000313" key="3">
    <source>
        <dbReference type="Proteomes" id="UP000559987"/>
    </source>
</evidence>
<accession>A0A839UTL1</accession>
<keyword evidence="1" id="KW-0472">Membrane</keyword>
<comment type="caution">
    <text evidence="2">The sequence shown here is derived from an EMBL/GenBank/DDBJ whole genome shotgun (WGS) entry which is preliminary data.</text>
</comment>
<gene>
    <name evidence="2" type="ORF">FHS30_003003</name>
</gene>
<dbReference type="RefSeq" id="WP_183911278.1">
    <property type="nucleotide sequence ID" value="NZ_JACHXZ010000004.1"/>
</dbReference>
<dbReference type="EMBL" id="JACHXZ010000004">
    <property type="protein sequence ID" value="MBB3169790.1"/>
    <property type="molecule type" value="Genomic_DNA"/>
</dbReference>
<keyword evidence="3" id="KW-1185">Reference proteome</keyword>
<feature type="transmembrane region" description="Helical" evidence="1">
    <location>
        <begin position="18"/>
        <end position="38"/>
    </location>
</feature>
<dbReference type="Proteomes" id="UP000559987">
    <property type="component" value="Unassembled WGS sequence"/>
</dbReference>
<organism evidence="2 3">
    <name type="scientific">Simiduia aestuariiviva</name>
    <dbReference type="NCBI Taxonomy" id="1510459"/>
    <lineage>
        <taxon>Bacteria</taxon>
        <taxon>Pseudomonadati</taxon>
        <taxon>Pseudomonadota</taxon>
        <taxon>Gammaproteobacteria</taxon>
        <taxon>Cellvibrionales</taxon>
        <taxon>Cellvibrionaceae</taxon>
        <taxon>Simiduia</taxon>
    </lineage>
</organism>
<sequence length="202" mass="22738">MNESVKVAAGPVNGVNRWAKILIVSTIVLPMVIAYGVYHTGLGMPTGTINKGDLLAPPVNIEGLTLTIENQSAAIDQIEPKWRLVIPAFNVCEIACEQALYVTRQVHKRLNEKYPRVERWILTNIDDEKFITRVATEYPGAVLVSALPDQWQTLLSNTNSKDGDYFMMDRSGFVMMSYQTSVHSGNDLLKDLKRMLKFTREH</sequence>
<dbReference type="AlphaFoldDB" id="A0A839UTL1"/>
<protein>
    <recommendedName>
        <fullName evidence="4">Thioredoxin domain-containing protein</fullName>
    </recommendedName>
</protein>
<evidence type="ECO:0000256" key="1">
    <source>
        <dbReference type="SAM" id="Phobius"/>
    </source>
</evidence>